<evidence type="ECO:0000313" key="1">
    <source>
        <dbReference type="EMBL" id="OOZ40272.1"/>
    </source>
</evidence>
<dbReference type="EMBL" id="MPRL01000029">
    <property type="protein sequence ID" value="OOZ40272.1"/>
    <property type="molecule type" value="Genomic_DNA"/>
</dbReference>
<comment type="caution">
    <text evidence="1">The sequence shown here is derived from an EMBL/GenBank/DDBJ whole genome shotgun (WGS) entry which is preliminary data.</text>
</comment>
<protein>
    <recommendedName>
        <fullName evidence="3">CD-NTase associated protein 4-like DNA endonuclease domain-containing protein</fullName>
    </recommendedName>
</protein>
<sequence length="206" mass="23329">MGIPGIEEQASVDDVVIIYRNQPRLHIQAKKNQTHHKSWSISDLKDELVKAHEQLIFSPGVLVRFVSRSSFGDIQILSEECIRHPDLHTFKKQAPSKQQQLLTKLSGLLRIDAASAFETARHLRFMVTGDQSSLDSRNRNDLNTITAKPDIAVSLLESMLNRHQAKLPDSITLITREDIIKKFSEAGLVITPIRTEQEILDNFART</sequence>
<accession>A0A1T2L5D0</accession>
<gene>
    <name evidence="1" type="ORF">BOW53_08480</name>
</gene>
<evidence type="ECO:0000313" key="2">
    <source>
        <dbReference type="Proteomes" id="UP000191110"/>
    </source>
</evidence>
<name>A0A1T2L5D0_9GAMM</name>
<dbReference type="Proteomes" id="UP000191110">
    <property type="component" value="Unassembled WGS sequence"/>
</dbReference>
<dbReference type="AlphaFoldDB" id="A0A1T2L5D0"/>
<dbReference type="OrthoDB" id="8889741at2"/>
<evidence type="ECO:0008006" key="3">
    <source>
        <dbReference type="Google" id="ProtNLM"/>
    </source>
</evidence>
<proteinExistence type="predicted"/>
<dbReference type="RefSeq" id="WP_078483651.1">
    <property type="nucleotide sequence ID" value="NZ_MPRL01000029.1"/>
</dbReference>
<keyword evidence="2" id="KW-1185">Reference proteome</keyword>
<reference evidence="1 2" key="1">
    <citation type="submission" date="2016-11" db="EMBL/GenBank/DDBJ databases">
        <title>Mixed transmission modes and dynamic genome evolution in an obligate animal-bacterial symbiosis.</title>
        <authorList>
            <person name="Russell S.L."/>
            <person name="Corbett-Detig R.B."/>
            <person name="Cavanaugh C.M."/>
        </authorList>
    </citation>
    <scope>NUCLEOTIDE SEQUENCE [LARGE SCALE GENOMIC DNA]</scope>
    <source>
        <strain evidence="1">Sveles-Q1</strain>
    </source>
</reference>
<organism evidence="1 2">
    <name type="scientific">Solemya pervernicosa gill symbiont</name>
    <dbReference type="NCBI Taxonomy" id="642797"/>
    <lineage>
        <taxon>Bacteria</taxon>
        <taxon>Pseudomonadati</taxon>
        <taxon>Pseudomonadota</taxon>
        <taxon>Gammaproteobacteria</taxon>
        <taxon>sulfur-oxidizing symbionts</taxon>
    </lineage>
</organism>